<dbReference type="STRING" id="103827.A0A0N5D2L6"/>
<evidence type="ECO:0000313" key="4">
    <source>
        <dbReference type="Proteomes" id="UP000276776"/>
    </source>
</evidence>
<feature type="chain" id="PRO_5043126624" evidence="1">
    <location>
        <begin position="28"/>
        <end position="211"/>
    </location>
</feature>
<name>A0A0N5D2L6_THECL</name>
<evidence type="ECO:0000313" key="3">
    <source>
        <dbReference type="EMBL" id="VDN04547.1"/>
    </source>
</evidence>
<dbReference type="PANTHER" id="PTHR48439:SF1">
    <property type="entry name" value="HEMIMETHYLATED DNA-BINDING DOMAIN-CONTAINING PROTEIN"/>
    <property type="match status" value="1"/>
</dbReference>
<accession>A0A0N5D2L6</accession>
<evidence type="ECO:0000256" key="1">
    <source>
        <dbReference type="SAM" id="SignalP"/>
    </source>
</evidence>
<evidence type="ECO:0000313" key="5">
    <source>
        <dbReference type="WBParaSite" id="TCLT_0000713101-mRNA-1"/>
    </source>
</evidence>
<keyword evidence="4" id="KW-1185">Reference proteome</keyword>
<reference evidence="3 4" key="2">
    <citation type="submission" date="2018-11" db="EMBL/GenBank/DDBJ databases">
        <authorList>
            <consortium name="Pathogen Informatics"/>
        </authorList>
    </citation>
    <scope>NUCLEOTIDE SEQUENCE [LARGE SCALE GENOMIC DNA]</scope>
</reference>
<proteinExistence type="predicted"/>
<dbReference type="InterPro" id="IPR053189">
    <property type="entry name" value="Clp_protease_adapter_ClpF"/>
</dbReference>
<dbReference type="InterPro" id="IPR011722">
    <property type="entry name" value="Hemimethylated_DNA-bd_dom"/>
</dbReference>
<dbReference type="OrthoDB" id="28868at2759"/>
<dbReference type="GO" id="GO:0003677">
    <property type="term" value="F:DNA binding"/>
    <property type="evidence" value="ECO:0007669"/>
    <property type="project" value="InterPro"/>
</dbReference>
<dbReference type="OMA" id="WSEMPNY"/>
<reference evidence="5" key="1">
    <citation type="submission" date="2017-02" db="UniProtKB">
        <authorList>
            <consortium name="WormBaseParasite"/>
        </authorList>
    </citation>
    <scope>IDENTIFICATION</scope>
</reference>
<feature type="domain" description="Hemimethylated DNA-binding" evidence="2">
    <location>
        <begin position="102"/>
        <end position="201"/>
    </location>
</feature>
<dbReference type="EMBL" id="UYYF01004476">
    <property type="protein sequence ID" value="VDN04547.1"/>
    <property type="molecule type" value="Genomic_DNA"/>
</dbReference>
<keyword evidence="1" id="KW-0732">Signal</keyword>
<dbReference type="AlphaFoldDB" id="A0A0N5D2L6"/>
<evidence type="ECO:0000259" key="2">
    <source>
        <dbReference type="SMART" id="SM00992"/>
    </source>
</evidence>
<dbReference type="InterPro" id="IPR036623">
    <property type="entry name" value="Hemimethylated_DNA-bd_sf"/>
</dbReference>
<dbReference type="Proteomes" id="UP000276776">
    <property type="component" value="Unassembled WGS sequence"/>
</dbReference>
<dbReference type="WBParaSite" id="TCLT_0000713101-mRNA-1">
    <property type="protein sequence ID" value="TCLT_0000713101-mRNA-1"/>
    <property type="gene ID" value="TCLT_0000713101"/>
</dbReference>
<dbReference type="Gene3D" id="2.30.30.390">
    <property type="entry name" value="Hemimethylated DNA-binding domain"/>
    <property type="match status" value="1"/>
</dbReference>
<dbReference type="NCBIfam" id="TIGR02097">
    <property type="entry name" value="yccV"/>
    <property type="match status" value="1"/>
</dbReference>
<dbReference type="SUPFAM" id="SSF141255">
    <property type="entry name" value="YccV-like"/>
    <property type="match status" value="1"/>
</dbReference>
<feature type="signal peptide" evidence="1">
    <location>
        <begin position="1"/>
        <end position="27"/>
    </location>
</feature>
<gene>
    <name evidence="3" type="ORF">TCLT_LOCUS7120</name>
</gene>
<organism evidence="5">
    <name type="scientific">Thelazia callipaeda</name>
    <name type="common">Oriental eyeworm</name>
    <name type="synonym">Parasitic nematode</name>
    <dbReference type="NCBI Taxonomy" id="103827"/>
    <lineage>
        <taxon>Eukaryota</taxon>
        <taxon>Metazoa</taxon>
        <taxon>Ecdysozoa</taxon>
        <taxon>Nematoda</taxon>
        <taxon>Chromadorea</taxon>
        <taxon>Rhabditida</taxon>
        <taxon>Spirurina</taxon>
        <taxon>Spiruromorpha</taxon>
        <taxon>Thelazioidea</taxon>
        <taxon>Thelaziidae</taxon>
        <taxon>Thelazia</taxon>
    </lineage>
</organism>
<dbReference type="PANTHER" id="PTHR48439">
    <property type="entry name" value="HEMIMETHYLATED DNA-BINDING DOMAIN-CONTAINING PROTEIN"/>
    <property type="match status" value="1"/>
</dbReference>
<sequence>MVEYTQMIIFLVIFVAVPLQFLLSPSASDVRYHLHNLKISLSHFLGLFSRKEETLDESVSISENEEDTKYFAKILKSFLHSLNSIAFSTVASLEPRDPRPPFVKYRIGDVIRHKIHGYRGVIIGWDEKATAPQSWLDRTHKGRKDWSEMPNYSVLIDTRDRLVPQLAYIVQDNIELGEGSIFHPLIKHFFESFDGKHYIPRPWRKKVYPND</sequence>
<dbReference type="Pfam" id="PF08755">
    <property type="entry name" value="YccV-like"/>
    <property type="match status" value="1"/>
</dbReference>
<dbReference type="SMART" id="SM00992">
    <property type="entry name" value="YccV-like"/>
    <property type="match status" value="1"/>
</dbReference>
<protein>
    <submittedName>
        <fullName evidence="5">YccV-like domain-containing protein</fullName>
    </submittedName>
</protein>